<dbReference type="OrthoDB" id="275876at2759"/>
<reference evidence="1 2" key="2">
    <citation type="submission" date="2018-11" db="EMBL/GenBank/DDBJ databases">
        <authorList>
            <consortium name="Pathogen Informatics"/>
        </authorList>
    </citation>
    <scope>NUCLEOTIDE SEQUENCE [LARGE SCALE GENOMIC DNA]</scope>
</reference>
<dbReference type="WBParaSite" id="SBAD_0000047901-mRNA-1">
    <property type="protein sequence ID" value="SBAD_0000047901-mRNA-1"/>
    <property type="gene ID" value="SBAD_0000047901"/>
</dbReference>
<name>A0A183IA14_9BILA</name>
<accession>A0A183IA14</accession>
<sequence>MLPDSIRIAGLCVALTIKHAQDDVVIIDSFDSLPFEDPQVSAVAVVCQLQFIVRCF</sequence>
<reference evidence="3" key="1">
    <citation type="submission" date="2016-06" db="UniProtKB">
        <authorList>
            <consortium name="WormBaseParasite"/>
        </authorList>
    </citation>
    <scope>IDENTIFICATION</scope>
</reference>
<dbReference type="Proteomes" id="UP000270296">
    <property type="component" value="Unassembled WGS sequence"/>
</dbReference>
<evidence type="ECO:0000313" key="1">
    <source>
        <dbReference type="EMBL" id="VDO83741.1"/>
    </source>
</evidence>
<dbReference type="AlphaFoldDB" id="A0A183IA14"/>
<gene>
    <name evidence="1" type="ORF">SBAD_LOCUS458</name>
</gene>
<protein>
    <submittedName>
        <fullName evidence="3">Rad21_Rec8 domain-containing protein</fullName>
    </submittedName>
</protein>
<keyword evidence="2" id="KW-1185">Reference proteome</keyword>
<evidence type="ECO:0000313" key="2">
    <source>
        <dbReference type="Proteomes" id="UP000270296"/>
    </source>
</evidence>
<proteinExistence type="predicted"/>
<dbReference type="EMBL" id="UZAM01001190">
    <property type="protein sequence ID" value="VDO83741.1"/>
    <property type="molecule type" value="Genomic_DNA"/>
</dbReference>
<evidence type="ECO:0000313" key="3">
    <source>
        <dbReference type="WBParaSite" id="SBAD_0000047901-mRNA-1"/>
    </source>
</evidence>
<organism evidence="3">
    <name type="scientific">Soboliphyme baturini</name>
    <dbReference type="NCBI Taxonomy" id="241478"/>
    <lineage>
        <taxon>Eukaryota</taxon>
        <taxon>Metazoa</taxon>
        <taxon>Ecdysozoa</taxon>
        <taxon>Nematoda</taxon>
        <taxon>Enoplea</taxon>
        <taxon>Dorylaimia</taxon>
        <taxon>Dioctophymatida</taxon>
        <taxon>Dioctophymatoidea</taxon>
        <taxon>Soboliphymatidae</taxon>
        <taxon>Soboliphyme</taxon>
    </lineage>
</organism>